<gene>
    <name evidence="10" type="ORF">SUNI508_03287</name>
</gene>
<dbReference type="InterPro" id="IPR015883">
    <property type="entry name" value="Glyco_hydro_20_cat"/>
</dbReference>
<evidence type="ECO:0000313" key="10">
    <source>
        <dbReference type="EMBL" id="KAK9425147.1"/>
    </source>
</evidence>
<dbReference type="Pfam" id="PF14845">
    <property type="entry name" value="Glycohydro_20b2"/>
    <property type="match status" value="1"/>
</dbReference>
<dbReference type="EMBL" id="JARVKF010000024">
    <property type="protein sequence ID" value="KAK9425147.1"/>
    <property type="molecule type" value="Genomic_DNA"/>
</dbReference>
<dbReference type="Gene3D" id="3.20.20.80">
    <property type="entry name" value="Glycosidases"/>
    <property type="match status" value="1"/>
</dbReference>
<comment type="caution">
    <text evidence="10">The sequence shown here is derived from an EMBL/GenBank/DDBJ whole genome shotgun (WGS) entry which is preliminary data.</text>
</comment>
<evidence type="ECO:0000259" key="9">
    <source>
        <dbReference type="Pfam" id="PF14845"/>
    </source>
</evidence>
<keyword evidence="11" id="KW-1185">Reference proteome</keyword>
<evidence type="ECO:0000256" key="1">
    <source>
        <dbReference type="ARBA" id="ARBA00001231"/>
    </source>
</evidence>
<dbReference type="SUPFAM" id="SSF55545">
    <property type="entry name" value="beta-N-acetylhexosaminidase-like domain"/>
    <property type="match status" value="1"/>
</dbReference>
<evidence type="ECO:0000256" key="7">
    <source>
        <dbReference type="SAM" id="SignalP"/>
    </source>
</evidence>
<evidence type="ECO:0000256" key="3">
    <source>
        <dbReference type="ARBA" id="ARBA00022801"/>
    </source>
</evidence>
<organism evidence="10 11">
    <name type="scientific">Seiridium unicorne</name>
    <dbReference type="NCBI Taxonomy" id="138068"/>
    <lineage>
        <taxon>Eukaryota</taxon>
        <taxon>Fungi</taxon>
        <taxon>Dikarya</taxon>
        <taxon>Ascomycota</taxon>
        <taxon>Pezizomycotina</taxon>
        <taxon>Sordariomycetes</taxon>
        <taxon>Xylariomycetidae</taxon>
        <taxon>Amphisphaeriales</taxon>
        <taxon>Sporocadaceae</taxon>
        <taxon>Seiridium</taxon>
    </lineage>
</organism>
<comment type="catalytic activity">
    <reaction evidence="1 6">
        <text>Hydrolysis of terminal non-reducing N-acetyl-D-hexosamine residues in N-acetyl-beta-D-hexosaminides.</text>
        <dbReference type="EC" id="3.2.1.52"/>
    </reaction>
</comment>
<dbReference type="InterPro" id="IPR017853">
    <property type="entry name" value="GH"/>
</dbReference>
<dbReference type="InterPro" id="IPR029019">
    <property type="entry name" value="HEX_eukaryotic_N"/>
</dbReference>
<dbReference type="PANTHER" id="PTHR22600">
    <property type="entry name" value="BETA-HEXOSAMINIDASE"/>
    <property type="match status" value="1"/>
</dbReference>
<accession>A0ABR2VE09</accession>
<keyword evidence="7" id="KW-0732">Signal</keyword>
<dbReference type="InterPro" id="IPR025705">
    <property type="entry name" value="Beta_hexosaminidase_sua/sub"/>
</dbReference>
<dbReference type="Proteomes" id="UP001408356">
    <property type="component" value="Unassembled WGS sequence"/>
</dbReference>
<keyword evidence="5 6" id="KW-0326">Glycosidase</keyword>
<dbReference type="CDD" id="cd06562">
    <property type="entry name" value="GH20_HexA_HexB-like"/>
    <property type="match status" value="1"/>
</dbReference>
<feature type="signal peptide" evidence="7">
    <location>
        <begin position="1"/>
        <end position="19"/>
    </location>
</feature>
<evidence type="ECO:0000313" key="11">
    <source>
        <dbReference type="Proteomes" id="UP001408356"/>
    </source>
</evidence>
<dbReference type="PIRSF" id="PIRSF001093">
    <property type="entry name" value="B-hxosamndse_ab_euk"/>
    <property type="match status" value="1"/>
</dbReference>
<sequence length="611" mass="67392">MRLLDCISTCLIAVAPAVAIWPIPETISTGDQALWIEHNIQVTYNGGIVRWSSLSHPSCLSGAIHTNVGLVNQQLAWSDDSSSQETELSSENIVLGGVCRAMNTILQQSFVPWKLYARNAVKETEPSTEKAKTLITELEITQTGKDDASTWKPLDGSSNETYTLSVDLEGHAKIEAASAVGILRALETFTQLFYNHTGGGVYTTLAPVSIVDAPKFPHRGILFDVARDFFPVEDILRTLDAMSQNKLNRLHIHVTDSQSWPLEIPSMPELTEKGAYAPVAVYSVDDIAHIQTYAVQRGIEVIFEIDTPGHIGIVAEAYPDIITGWGASPWNTYCAEPPCGQFRLNEPKVDDFLDKLMDDLLPRLSPYSAYFHSGGDEVNFEVYSLDPSVATNDSTVIIPLLQKFTDKNHDRIRKAGLVPLVWEEIPKSYNVTIGDDVVVQSWLGGDAIQWLTSRGHKVIDSDYNFWGKQYLDCGRGQFLNFENGDPFQTYYPFNDWCGPTKSWQLIYSHNPVENLTAEQAELVLGGEAAVWSELIDGTNVDSLIWPRASAMGEVLWSGRLDASGTNRSAIEAAPRLADLRERMVARGVGASPVQMVFCTQGGNGSTCDMPQ</sequence>
<dbReference type="PRINTS" id="PR00738">
    <property type="entry name" value="GLHYDRLASE20"/>
</dbReference>
<evidence type="ECO:0000256" key="2">
    <source>
        <dbReference type="ARBA" id="ARBA00006285"/>
    </source>
</evidence>
<dbReference type="InterPro" id="IPR029018">
    <property type="entry name" value="Hex-like_dom2"/>
</dbReference>
<dbReference type="Pfam" id="PF00728">
    <property type="entry name" value="Glyco_hydro_20"/>
    <property type="match status" value="1"/>
</dbReference>
<comment type="similarity">
    <text evidence="2 6">Belongs to the glycosyl hydrolase 20 family.</text>
</comment>
<protein>
    <recommendedName>
        <fullName evidence="6">Beta-hexosaminidase</fullName>
        <ecNumber evidence="6">3.2.1.52</ecNumber>
    </recommendedName>
</protein>
<feature type="chain" id="PRO_5045990876" description="Beta-hexosaminidase" evidence="7">
    <location>
        <begin position="20"/>
        <end position="611"/>
    </location>
</feature>
<evidence type="ECO:0000259" key="8">
    <source>
        <dbReference type="Pfam" id="PF00728"/>
    </source>
</evidence>
<evidence type="ECO:0000256" key="5">
    <source>
        <dbReference type="ARBA" id="ARBA00023295"/>
    </source>
</evidence>
<evidence type="ECO:0000256" key="6">
    <source>
        <dbReference type="PIRNR" id="PIRNR001093"/>
    </source>
</evidence>
<reference evidence="10 11" key="1">
    <citation type="journal article" date="2024" name="J. Plant Pathol.">
        <title>Sequence and assembly of the genome of Seiridium unicorne, isolate CBS 538.82, causal agent of cypress canker disease.</title>
        <authorList>
            <person name="Scali E."/>
            <person name="Rocca G.D."/>
            <person name="Danti R."/>
            <person name="Garbelotto M."/>
            <person name="Barberini S."/>
            <person name="Baroncelli R."/>
            <person name="Emiliani G."/>
        </authorList>
    </citation>
    <scope>NUCLEOTIDE SEQUENCE [LARGE SCALE GENOMIC DNA]</scope>
    <source>
        <strain evidence="10 11">BM-138-508</strain>
    </source>
</reference>
<name>A0ABR2VE09_9PEZI</name>
<dbReference type="SUPFAM" id="SSF51445">
    <property type="entry name" value="(Trans)glycosidases"/>
    <property type="match status" value="1"/>
</dbReference>
<proteinExistence type="inferred from homology"/>
<keyword evidence="3 6" id="KW-0378">Hydrolase</keyword>
<dbReference type="Gene3D" id="3.30.379.10">
    <property type="entry name" value="Chitobiase/beta-hexosaminidase domain 2-like"/>
    <property type="match status" value="1"/>
</dbReference>
<keyword evidence="4" id="KW-0325">Glycoprotein</keyword>
<dbReference type="EC" id="3.2.1.52" evidence="6"/>
<evidence type="ECO:0000256" key="4">
    <source>
        <dbReference type="ARBA" id="ARBA00023180"/>
    </source>
</evidence>
<feature type="domain" description="Glycoside hydrolase family 20 catalytic" evidence="8">
    <location>
        <begin position="216"/>
        <end position="558"/>
    </location>
</feature>
<dbReference type="PANTHER" id="PTHR22600:SF58">
    <property type="entry name" value="BETA-HEXOSAMINIDASE"/>
    <property type="match status" value="1"/>
</dbReference>
<feature type="domain" description="Beta-hexosaminidase eukaryotic type N-terminal" evidence="9">
    <location>
        <begin position="20"/>
        <end position="192"/>
    </location>
</feature>